<dbReference type="Proteomes" id="UP001244787">
    <property type="component" value="Unassembled WGS sequence"/>
</dbReference>
<feature type="domain" description="UspA" evidence="2">
    <location>
        <begin position="1"/>
        <end position="143"/>
    </location>
</feature>
<dbReference type="RefSeq" id="WP_290254027.1">
    <property type="nucleotide sequence ID" value="NZ_JAUGQQ010000003.1"/>
</dbReference>
<protein>
    <submittedName>
        <fullName evidence="3">Universal stress protein</fullName>
    </submittedName>
</protein>
<accession>A0ABT8DFE3</accession>
<dbReference type="PRINTS" id="PR01438">
    <property type="entry name" value="UNVRSLSTRESS"/>
</dbReference>
<evidence type="ECO:0000313" key="4">
    <source>
        <dbReference type="Proteomes" id="UP001244787"/>
    </source>
</evidence>
<dbReference type="Gene3D" id="3.40.50.12370">
    <property type="match status" value="1"/>
</dbReference>
<dbReference type="InterPro" id="IPR006015">
    <property type="entry name" value="Universal_stress_UspA"/>
</dbReference>
<comment type="caution">
    <text evidence="3">The sequence shown here is derived from an EMBL/GenBank/DDBJ whole genome shotgun (WGS) entry which is preliminary data.</text>
</comment>
<evidence type="ECO:0000259" key="2">
    <source>
        <dbReference type="Pfam" id="PF00582"/>
    </source>
</evidence>
<name>A0ABT8DFE3_9FLAO</name>
<dbReference type="InterPro" id="IPR006016">
    <property type="entry name" value="UspA"/>
</dbReference>
<dbReference type="PANTHER" id="PTHR46268:SF6">
    <property type="entry name" value="UNIVERSAL STRESS PROTEIN UP12"/>
    <property type="match status" value="1"/>
</dbReference>
<evidence type="ECO:0000313" key="3">
    <source>
        <dbReference type="EMBL" id="MDN3723933.1"/>
    </source>
</evidence>
<dbReference type="Pfam" id="PF00582">
    <property type="entry name" value="Usp"/>
    <property type="match status" value="2"/>
</dbReference>
<feature type="domain" description="UspA" evidence="2">
    <location>
        <begin position="229"/>
        <end position="276"/>
    </location>
</feature>
<dbReference type="CDD" id="cd00293">
    <property type="entry name" value="USP-like"/>
    <property type="match status" value="2"/>
</dbReference>
<sequence length="277" mass="31259">MKNILVPTDFSDNCNKATKLAIEMAVLFNAEIHFLHQISTVVNWIKLPKNQEKNYPETLAEIGTAKEKLNALDKEAESKGLKSRTFLEFVSEEDAIVKHSHHFNHDFIVTGSQGIQSGFLKKLLGSNAQKIIRKARVPILVVKDDAITFPFKNIVFVSDFKEDISNAFKEVEKIAKKCNAKIHLLNINTTSDFNSVENGLQPIRAFLKHFPNLENYAMHVYNESTVLGGIKKFEDSNEVNLIAMYTNSRKGLSSIFSRSIAENVTNHSKKPVMTVHL</sequence>
<proteinExistence type="inferred from homology"/>
<organism evidence="3 4">
    <name type="scientific">Aequorivita aurantiaca</name>
    <dbReference type="NCBI Taxonomy" id="3053356"/>
    <lineage>
        <taxon>Bacteria</taxon>
        <taxon>Pseudomonadati</taxon>
        <taxon>Bacteroidota</taxon>
        <taxon>Flavobacteriia</taxon>
        <taxon>Flavobacteriales</taxon>
        <taxon>Flavobacteriaceae</taxon>
        <taxon>Aequorivita</taxon>
    </lineage>
</organism>
<gene>
    <name evidence="3" type="ORF">QRD02_06030</name>
</gene>
<evidence type="ECO:0000256" key="1">
    <source>
        <dbReference type="ARBA" id="ARBA00008791"/>
    </source>
</evidence>
<keyword evidence="4" id="KW-1185">Reference proteome</keyword>
<dbReference type="PANTHER" id="PTHR46268">
    <property type="entry name" value="STRESS RESPONSE PROTEIN NHAX"/>
    <property type="match status" value="1"/>
</dbReference>
<dbReference type="SUPFAM" id="SSF52402">
    <property type="entry name" value="Adenine nucleotide alpha hydrolases-like"/>
    <property type="match status" value="2"/>
</dbReference>
<reference evidence="3 4" key="1">
    <citation type="submission" date="2023-06" db="EMBL/GenBank/DDBJ databases">
        <authorList>
            <person name="Ye Y.-Q."/>
            <person name="Du Z.-J."/>
        </authorList>
    </citation>
    <scope>NUCLEOTIDE SEQUENCE [LARGE SCALE GENOMIC DNA]</scope>
    <source>
        <strain evidence="3 4">SDUM287046</strain>
    </source>
</reference>
<comment type="similarity">
    <text evidence="1">Belongs to the universal stress protein A family.</text>
</comment>
<dbReference type="EMBL" id="JAUGQQ010000003">
    <property type="protein sequence ID" value="MDN3723933.1"/>
    <property type="molecule type" value="Genomic_DNA"/>
</dbReference>